<gene>
    <name evidence="1" type="ORF">ECRASSUSDP1_LOCUS26832</name>
</gene>
<proteinExistence type="predicted"/>
<sequence length="336" mass="38609">MDELSNPNSLMLGNNHQHTGILQSQAYIIDNCLIQKSSVRTFKEVDETENKKIPDEREKKNHSEHINDALFCSLPKKIKSGKSLLSSSEAICLMKTSSGGDEESSKLHSRSMINPTRCLSLTNYSLKLEVIAEAILYMAILASRVKMSKTGIKASKLFNEPSLRKHNTDLYKIRSQPITSCNKVVQVKSCKKVSSLTLPQITQFLKLLHTTVEDNEGMFTQMLYYLIKIMSIGSVHLNHKNWKPLLFTSFHLSGKYIYDAWYMNNDFAEVLSLYECTRLNSYERKFLRQIQYLLYSPQEDISCLKKDPIKYIRLAYHAKTSKNIKFSEILLSQPQT</sequence>
<dbReference type="InterPro" id="IPR013922">
    <property type="entry name" value="Cyclin_PHO80-like"/>
</dbReference>
<comment type="caution">
    <text evidence="1">The sequence shown here is derived from an EMBL/GenBank/DDBJ whole genome shotgun (WGS) entry which is preliminary data.</text>
</comment>
<name>A0AAD2D8H7_EUPCR</name>
<keyword evidence="2" id="KW-1185">Reference proteome</keyword>
<dbReference type="GO" id="GO:0019901">
    <property type="term" value="F:protein kinase binding"/>
    <property type="evidence" value="ECO:0007669"/>
    <property type="project" value="InterPro"/>
</dbReference>
<organism evidence="1 2">
    <name type="scientific">Euplotes crassus</name>
    <dbReference type="NCBI Taxonomy" id="5936"/>
    <lineage>
        <taxon>Eukaryota</taxon>
        <taxon>Sar</taxon>
        <taxon>Alveolata</taxon>
        <taxon>Ciliophora</taxon>
        <taxon>Intramacronucleata</taxon>
        <taxon>Spirotrichea</taxon>
        <taxon>Hypotrichia</taxon>
        <taxon>Euplotida</taxon>
        <taxon>Euplotidae</taxon>
        <taxon>Moneuplotes</taxon>
    </lineage>
</organism>
<reference evidence="1" key="1">
    <citation type="submission" date="2023-07" db="EMBL/GenBank/DDBJ databases">
        <authorList>
            <consortium name="AG Swart"/>
            <person name="Singh M."/>
            <person name="Singh A."/>
            <person name="Seah K."/>
            <person name="Emmerich C."/>
        </authorList>
    </citation>
    <scope>NUCLEOTIDE SEQUENCE</scope>
    <source>
        <strain evidence="1">DP1</strain>
    </source>
</reference>
<evidence type="ECO:0000313" key="2">
    <source>
        <dbReference type="Proteomes" id="UP001295684"/>
    </source>
</evidence>
<dbReference type="AlphaFoldDB" id="A0AAD2D8H7"/>
<dbReference type="Proteomes" id="UP001295684">
    <property type="component" value="Unassembled WGS sequence"/>
</dbReference>
<evidence type="ECO:0000313" key="1">
    <source>
        <dbReference type="EMBL" id="CAI2385279.1"/>
    </source>
</evidence>
<dbReference type="Pfam" id="PF08613">
    <property type="entry name" value="Cyclin"/>
    <property type="match status" value="1"/>
</dbReference>
<protein>
    <submittedName>
        <fullName evidence="1">Uncharacterized protein</fullName>
    </submittedName>
</protein>
<dbReference type="EMBL" id="CAMPGE010027665">
    <property type="protein sequence ID" value="CAI2385279.1"/>
    <property type="molecule type" value="Genomic_DNA"/>
</dbReference>
<dbReference type="Gene3D" id="1.10.472.10">
    <property type="entry name" value="Cyclin-like"/>
    <property type="match status" value="1"/>
</dbReference>
<accession>A0AAD2D8H7</accession>